<dbReference type="Gene3D" id="3.60.10.10">
    <property type="entry name" value="Endonuclease/exonuclease/phosphatase"/>
    <property type="match status" value="1"/>
</dbReference>
<proteinExistence type="predicted"/>
<feature type="compositionally biased region" description="Low complexity" evidence="2">
    <location>
        <begin position="10"/>
        <end position="19"/>
    </location>
</feature>
<feature type="coiled-coil region" evidence="1">
    <location>
        <begin position="168"/>
        <end position="195"/>
    </location>
</feature>
<dbReference type="InterPro" id="IPR036691">
    <property type="entry name" value="Endo/exonu/phosph_ase_sf"/>
</dbReference>
<evidence type="ECO:0008006" key="4">
    <source>
        <dbReference type="Google" id="ProtNLM"/>
    </source>
</evidence>
<organism evidence="3">
    <name type="scientific">viral metagenome</name>
    <dbReference type="NCBI Taxonomy" id="1070528"/>
    <lineage>
        <taxon>unclassified sequences</taxon>
        <taxon>metagenomes</taxon>
        <taxon>organismal metagenomes</taxon>
    </lineage>
</organism>
<reference evidence="3" key="1">
    <citation type="journal article" date="2020" name="Nature">
        <title>Giant virus diversity and host interactions through global metagenomics.</title>
        <authorList>
            <person name="Schulz F."/>
            <person name="Roux S."/>
            <person name="Paez-Espino D."/>
            <person name="Jungbluth S."/>
            <person name="Walsh D.A."/>
            <person name="Denef V.J."/>
            <person name="McMahon K.D."/>
            <person name="Konstantinidis K.T."/>
            <person name="Eloe-Fadrosh E.A."/>
            <person name="Kyrpides N.C."/>
            <person name="Woyke T."/>
        </authorList>
    </citation>
    <scope>NUCLEOTIDE SEQUENCE</scope>
    <source>
        <strain evidence="3">GVMAG-M-3300009161-52</strain>
    </source>
</reference>
<keyword evidence="1" id="KW-0175">Coiled coil</keyword>
<evidence type="ECO:0000256" key="1">
    <source>
        <dbReference type="SAM" id="Coils"/>
    </source>
</evidence>
<evidence type="ECO:0000256" key="2">
    <source>
        <dbReference type="SAM" id="MobiDB-lite"/>
    </source>
</evidence>
<dbReference type="EMBL" id="MN738979">
    <property type="protein sequence ID" value="QHT33841.1"/>
    <property type="molecule type" value="Genomic_DNA"/>
</dbReference>
<dbReference type="SUPFAM" id="SSF56219">
    <property type="entry name" value="DNase I-like"/>
    <property type="match status" value="1"/>
</dbReference>
<protein>
    <recommendedName>
        <fullName evidence="4">Endonuclease/exonuclease/phosphatase domain-containing protein</fullName>
    </recommendedName>
</protein>
<accession>A0A6C0EYS7</accession>
<sequence>MNKLTRKISRTVSRTSSRTKSIKNNKNSNYHNKPINILSYNVSWESTSGQDSKWPLCSNNSNPNSPKHFSVCVNNIASVFDSPDYELDFITLQEAKNYKNLIKQSQRLKKMKYELHKSGLDIIATFWNDHVAGHKMVYTIKGEFEKGRPWMAIIFNNGLCLVNVHFGHYNEEEEMEHLEKMMAEIKKDIEKKGKNIVIVKRFIISGDFNYDIKKLSKSRNNNNGSSNSSNSNNIILNNNKFFYNPKHILTCCVKRRRHYDHVLDTIGIPIDINIPDVNYMASDHKPILVSLI</sequence>
<name>A0A6C0EYS7_9ZZZZ</name>
<dbReference type="AlphaFoldDB" id="A0A6C0EYS7"/>
<evidence type="ECO:0000313" key="3">
    <source>
        <dbReference type="EMBL" id="QHT33841.1"/>
    </source>
</evidence>
<feature type="region of interest" description="Disordered" evidence="2">
    <location>
        <begin position="1"/>
        <end position="30"/>
    </location>
</feature>